<proteinExistence type="predicted"/>
<gene>
    <name evidence="1" type="ORF">P8C59_002748</name>
</gene>
<sequence length="97" mass="10906">MSISADPFTHGVPNGETRYLVTEYHVDDTELGSPGPYIDLDQAGVLSQCEPTRSIPARLDSMTAKEVACFEDVAKLSWSKRAWRRHHTYEALRTLDP</sequence>
<keyword evidence="2" id="KW-1185">Reference proteome</keyword>
<evidence type="ECO:0000313" key="1">
    <source>
        <dbReference type="EMBL" id="KAK2068079.1"/>
    </source>
</evidence>
<organism evidence="1 2">
    <name type="scientific">Phyllachora maydis</name>
    <dbReference type="NCBI Taxonomy" id="1825666"/>
    <lineage>
        <taxon>Eukaryota</taxon>
        <taxon>Fungi</taxon>
        <taxon>Dikarya</taxon>
        <taxon>Ascomycota</taxon>
        <taxon>Pezizomycotina</taxon>
        <taxon>Sordariomycetes</taxon>
        <taxon>Sordariomycetidae</taxon>
        <taxon>Phyllachorales</taxon>
        <taxon>Phyllachoraceae</taxon>
        <taxon>Phyllachora</taxon>
    </lineage>
</organism>
<comment type="caution">
    <text evidence="1">The sequence shown here is derived from an EMBL/GenBank/DDBJ whole genome shotgun (WGS) entry which is preliminary data.</text>
</comment>
<name>A0AAD9I007_9PEZI</name>
<dbReference type="EMBL" id="JAQQPM010000002">
    <property type="protein sequence ID" value="KAK2068079.1"/>
    <property type="molecule type" value="Genomic_DNA"/>
</dbReference>
<protein>
    <submittedName>
        <fullName evidence="1">Uncharacterized protein</fullName>
    </submittedName>
</protein>
<reference evidence="1" key="1">
    <citation type="journal article" date="2023" name="Mol. Plant Microbe Interact.">
        <title>Elucidating the Obligate Nature and Biological Capacity of an Invasive Fungal Corn Pathogen.</title>
        <authorList>
            <person name="MacCready J.S."/>
            <person name="Roggenkamp E.M."/>
            <person name="Gdanetz K."/>
            <person name="Chilvers M.I."/>
        </authorList>
    </citation>
    <scope>NUCLEOTIDE SEQUENCE</scope>
    <source>
        <strain evidence="1">PM02</strain>
    </source>
</reference>
<accession>A0AAD9I007</accession>
<evidence type="ECO:0000313" key="2">
    <source>
        <dbReference type="Proteomes" id="UP001217918"/>
    </source>
</evidence>
<dbReference type="AlphaFoldDB" id="A0AAD9I007"/>
<dbReference type="Proteomes" id="UP001217918">
    <property type="component" value="Unassembled WGS sequence"/>
</dbReference>